<proteinExistence type="predicted"/>
<dbReference type="PANTHER" id="PTHR43245:SF13">
    <property type="entry name" value="UDP-D-APIOSE_UDP-D-XYLOSE SYNTHASE 2"/>
    <property type="match status" value="1"/>
</dbReference>
<reference evidence="2" key="2">
    <citation type="submission" date="2024-10" db="UniProtKB">
        <authorList>
            <consortium name="EnsemblProtists"/>
        </authorList>
    </citation>
    <scope>IDENTIFICATION</scope>
</reference>
<name>A0A0D3IZH2_EMIH1</name>
<feature type="domain" description="NAD-dependent epimerase/dehydratase" evidence="1">
    <location>
        <begin position="24"/>
        <end position="112"/>
    </location>
</feature>
<dbReference type="EnsemblProtists" id="EOD16657">
    <property type="protein sequence ID" value="EOD16657"/>
    <property type="gene ID" value="EMIHUDRAFT_244804"/>
</dbReference>
<evidence type="ECO:0000313" key="2">
    <source>
        <dbReference type="EnsemblProtists" id="EOD16657"/>
    </source>
</evidence>
<dbReference type="GeneID" id="17262817"/>
<dbReference type="InterPro" id="IPR050177">
    <property type="entry name" value="Lipid_A_modif_metabolic_enz"/>
</dbReference>
<dbReference type="PANTHER" id="PTHR43245">
    <property type="entry name" value="BIFUNCTIONAL POLYMYXIN RESISTANCE PROTEIN ARNA"/>
    <property type="match status" value="1"/>
</dbReference>
<dbReference type="SUPFAM" id="SSF51735">
    <property type="entry name" value="NAD(P)-binding Rossmann-fold domains"/>
    <property type="match status" value="1"/>
</dbReference>
<organism evidence="2 3">
    <name type="scientific">Emiliania huxleyi (strain CCMP1516)</name>
    <dbReference type="NCBI Taxonomy" id="280463"/>
    <lineage>
        <taxon>Eukaryota</taxon>
        <taxon>Haptista</taxon>
        <taxon>Haptophyta</taxon>
        <taxon>Prymnesiophyceae</taxon>
        <taxon>Isochrysidales</taxon>
        <taxon>Noelaerhabdaceae</taxon>
        <taxon>Emiliania</taxon>
    </lineage>
</organism>
<dbReference type="Proteomes" id="UP000013827">
    <property type="component" value="Unassembled WGS sequence"/>
</dbReference>
<dbReference type="Gene3D" id="3.40.50.720">
    <property type="entry name" value="NAD(P)-binding Rossmann-like Domain"/>
    <property type="match status" value="2"/>
</dbReference>
<dbReference type="RefSeq" id="XP_005769086.1">
    <property type="nucleotide sequence ID" value="XM_005769029.1"/>
</dbReference>
<sequence length="260" mass="27592">MLRRPGLLRSLRLIRALSTRPQLLITGATGLVGQRVCDQLEAQGIALRRCDRPPSQDGNYVQCDLADAAALREACRDCDAVVHLGGVSGPGCVFEPPVDAGCVAATNVIGTMNESPVNAVDTYAASKIAGEQLCRAYAAEGLVDTVSLRLGWVYGPGRTTGCDVRGLLQGEPSSLDPAHARNYIYVDDAATALISAAAVESLGCAVERQHAAAPDPLVGKMDLTRAAAELDWRPRIMIEEGVSKYAKHLGVFASRRRTPI</sequence>
<dbReference type="AlphaFoldDB" id="A0A0D3IZH2"/>
<dbReference type="PaxDb" id="2903-EOD16657"/>
<reference evidence="3" key="1">
    <citation type="journal article" date="2013" name="Nature">
        <title>Pan genome of the phytoplankton Emiliania underpins its global distribution.</title>
        <authorList>
            <person name="Read B.A."/>
            <person name="Kegel J."/>
            <person name="Klute M.J."/>
            <person name="Kuo A."/>
            <person name="Lefebvre S.C."/>
            <person name="Maumus F."/>
            <person name="Mayer C."/>
            <person name="Miller J."/>
            <person name="Monier A."/>
            <person name="Salamov A."/>
            <person name="Young J."/>
            <person name="Aguilar M."/>
            <person name="Claverie J.M."/>
            <person name="Frickenhaus S."/>
            <person name="Gonzalez K."/>
            <person name="Herman E.K."/>
            <person name="Lin Y.C."/>
            <person name="Napier J."/>
            <person name="Ogata H."/>
            <person name="Sarno A.F."/>
            <person name="Shmutz J."/>
            <person name="Schroeder D."/>
            <person name="de Vargas C."/>
            <person name="Verret F."/>
            <person name="von Dassow P."/>
            <person name="Valentin K."/>
            <person name="Van de Peer Y."/>
            <person name="Wheeler G."/>
            <person name="Dacks J.B."/>
            <person name="Delwiche C.F."/>
            <person name="Dyhrman S.T."/>
            <person name="Glockner G."/>
            <person name="John U."/>
            <person name="Richards T."/>
            <person name="Worden A.Z."/>
            <person name="Zhang X."/>
            <person name="Grigoriev I.V."/>
            <person name="Allen A.E."/>
            <person name="Bidle K."/>
            <person name="Borodovsky M."/>
            <person name="Bowler C."/>
            <person name="Brownlee C."/>
            <person name="Cock J.M."/>
            <person name="Elias M."/>
            <person name="Gladyshev V.N."/>
            <person name="Groth M."/>
            <person name="Guda C."/>
            <person name="Hadaegh A."/>
            <person name="Iglesias-Rodriguez M.D."/>
            <person name="Jenkins J."/>
            <person name="Jones B.M."/>
            <person name="Lawson T."/>
            <person name="Leese F."/>
            <person name="Lindquist E."/>
            <person name="Lobanov A."/>
            <person name="Lomsadze A."/>
            <person name="Malik S.B."/>
            <person name="Marsh M.E."/>
            <person name="Mackinder L."/>
            <person name="Mock T."/>
            <person name="Mueller-Roeber B."/>
            <person name="Pagarete A."/>
            <person name="Parker M."/>
            <person name="Probert I."/>
            <person name="Quesneville H."/>
            <person name="Raines C."/>
            <person name="Rensing S.A."/>
            <person name="Riano-Pachon D.M."/>
            <person name="Richier S."/>
            <person name="Rokitta S."/>
            <person name="Shiraiwa Y."/>
            <person name="Soanes D.M."/>
            <person name="van der Giezen M."/>
            <person name="Wahlund T.M."/>
            <person name="Williams B."/>
            <person name="Wilson W."/>
            <person name="Wolfe G."/>
            <person name="Wurch L.L."/>
        </authorList>
    </citation>
    <scope>NUCLEOTIDE SEQUENCE</scope>
</reference>
<evidence type="ECO:0000259" key="1">
    <source>
        <dbReference type="Pfam" id="PF01370"/>
    </source>
</evidence>
<dbReference type="CDD" id="cd08946">
    <property type="entry name" value="SDR_e"/>
    <property type="match status" value="1"/>
</dbReference>
<accession>A0A0D3IZH2</accession>
<protein>
    <recommendedName>
        <fullName evidence="1">NAD-dependent epimerase/dehydratase domain-containing protein</fullName>
    </recommendedName>
</protein>
<dbReference type="HOGENOM" id="CLU_962243_0_0_1"/>
<dbReference type="InterPro" id="IPR036291">
    <property type="entry name" value="NAD(P)-bd_dom_sf"/>
</dbReference>
<dbReference type="InterPro" id="IPR001509">
    <property type="entry name" value="Epimerase_deHydtase"/>
</dbReference>
<dbReference type="Pfam" id="PF01370">
    <property type="entry name" value="Epimerase"/>
    <property type="match status" value="2"/>
</dbReference>
<feature type="domain" description="NAD-dependent epimerase/dehydratase" evidence="1">
    <location>
        <begin position="113"/>
        <end position="197"/>
    </location>
</feature>
<dbReference type="KEGG" id="ehx:EMIHUDRAFT_244804"/>
<evidence type="ECO:0000313" key="3">
    <source>
        <dbReference type="Proteomes" id="UP000013827"/>
    </source>
</evidence>
<dbReference type="STRING" id="2903.R1C3D4"/>
<keyword evidence="3" id="KW-1185">Reference proteome</keyword>